<sequence length="135" mass="14576">MKILKKLILATALMGSCQVLANVITYSSYGGTKAQAQSAIYNYASRNNYNVLSISCYNPQMGPPWKCDGRLSKKSTTPPPGKIIKVSAWGYSEANATQNAISAWRKAAKSTKTPGVYCKNWAVGPGWECFASGRA</sequence>
<evidence type="ECO:0000313" key="3">
    <source>
        <dbReference type="Proteomes" id="UP000093366"/>
    </source>
</evidence>
<dbReference type="PROSITE" id="PS51257">
    <property type="entry name" value="PROKAR_LIPOPROTEIN"/>
    <property type="match status" value="1"/>
</dbReference>
<dbReference type="RefSeq" id="WP_065789464.1">
    <property type="nucleotide sequence ID" value="NZ_JAGJED010000001.1"/>
</dbReference>
<dbReference type="AlphaFoldDB" id="A0A1C0TVU5"/>
<proteinExistence type="predicted"/>
<name>A0A1C0TVU5_9GAMM</name>
<feature type="chain" id="PRO_5008646491" description="DUF4189 domain-containing protein" evidence="1">
    <location>
        <begin position="22"/>
        <end position="135"/>
    </location>
</feature>
<gene>
    <name evidence="2" type="ORF">A7985_05760</name>
</gene>
<protein>
    <recommendedName>
        <fullName evidence="4">DUF4189 domain-containing protein</fullName>
    </recommendedName>
</protein>
<comment type="caution">
    <text evidence="2">The sequence shown here is derived from an EMBL/GenBank/DDBJ whole genome shotgun (WGS) entry which is preliminary data.</text>
</comment>
<accession>A0A1C0TVU5</accession>
<dbReference type="EMBL" id="MAUJ01000001">
    <property type="protein sequence ID" value="OCQ23445.1"/>
    <property type="molecule type" value="Genomic_DNA"/>
</dbReference>
<reference evidence="3" key="1">
    <citation type="submission" date="2016-07" db="EMBL/GenBank/DDBJ databases">
        <authorList>
            <person name="Florea S."/>
            <person name="Webb J.S."/>
            <person name="Jaromczyk J."/>
            <person name="Schardl C.L."/>
        </authorList>
    </citation>
    <scope>NUCLEOTIDE SEQUENCE [LARGE SCALE GENOMIC DNA]</scope>
    <source>
        <strain evidence="3">IPB1</strain>
    </source>
</reference>
<evidence type="ECO:0008006" key="4">
    <source>
        <dbReference type="Google" id="ProtNLM"/>
    </source>
</evidence>
<evidence type="ECO:0000313" key="2">
    <source>
        <dbReference type="EMBL" id="OCQ23445.1"/>
    </source>
</evidence>
<feature type="signal peptide" evidence="1">
    <location>
        <begin position="1"/>
        <end position="21"/>
    </location>
</feature>
<dbReference type="Proteomes" id="UP000093366">
    <property type="component" value="Unassembled WGS sequence"/>
</dbReference>
<keyword evidence="1" id="KW-0732">Signal</keyword>
<dbReference type="OrthoDB" id="9883956at2"/>
<evidence type="ECO:0000256" key="1">
    <source>
        <dbReference type="SAM" id="SignalP"/>
    </source>
</evidence>
<organism evidence="2 3">
    <name type="scientific">Pseudoalteromonas luteoviolacea</name>
    <dbReference type="NCBI Taxonomy" id="43657"/>
    <lineage>
        <taxon>Bacteria</taxon>
        <taxon>Pseudomonadati</taxon>
        <taxon>Pseudomonadota</taxon>
        <taxon>Gammaproteobacteria</taxon>
        <taxon>Alteromonadales</taxon>
        <taxon>Pseudoalteromonadaceae</taxon>
        <taxon>Pseudoalteromonas</taxon>
    </lineage>
</organism>